<protein>
    <submittedName>
        <fullName evidence="3">Uncharacterized protein</fullName>
    </submittedName>
</protein>
<sequence length="313" mass="34244">MSDRLPRAPNHPTSCNALLQVYETSTCPLSPGQQYGVFTAPSLFSCNPSSPTDYEVILSANTSAAYALEPGYIYSLTGKIMISSSGGPPTFTYFPETMIRICKVEHFLGDTTNKTCVDGVGVVVGVQPETANNNGNLEDNLLVTVRHHDWDPQLRISRSFNIKYKIPGRRNLVKTHVLFQVNREFYLIGFLCDWDLQASVPIVEVLALSWINPPSTNRSGTSPIATRTPEQAGRTIIRFNQVQPNTGPPSDLLGQAPEASTSWQVNTPPGSLIQQAPPSSEPDAPPSPLKSVITKKRAGKMPSHVVEKKQKED</sequence>
<evidence type="ECO:0000313" key="4">
    <source>
        <dbReference type="Proteomes" id="UP000324748"/>
    </source>
</evidence>
<evidence type="ECO:0000313" key="3">
    <source>
        <dbReference type="EMBL" id="KAA1130327.1"/>
    </source>
</evidence>
<dbReference type="AlphaFoldDB" id="A0A5B0RXI3"/>
<proteinExistence type="predicted"/>
<evidence type="ECO:0000256" key="1">
    <source>
        <dbReference type="SAM" id="MobiDB-lite"/>
    </source>
</evidence>
<comment type="caution">
    <text evidence="3">The sequence shown here is derived from an EMBL/GenBank/DDBJ whole genome shotgun (WGS) entry which is preliminary data.</text>
</comment>
<name>A0A5B0RXI3_PUCGR</name>
<accession>A0A5B0RXI3</accession>
<feature type="region of interest" description="Disordered" evidence="1">
    <location>
        <begin position="241"/>
        <end position="313"/>
    </location>
</feature>
<dbReference type="EMBL" id="VSWC01000196">
    <property type="protein sequence ID" value="KAA1066034.1"/>
    <property type="molecule type" value="Genomic_DNA"/>
</dbReference>
<dbReference type="Proteomes" id="UP000325313">
    <property type="component" value="Unassembled WGS sequence"/>
</dbReference>
<feature type="compositionally biased region" description="Pro residues" evidence="1">
    <location>
        <begin position="279"/>
        <end position="288"/>
    </location>
</feature>
<dbReference type="OrthoDB" id="2506684at2759"/>
<evidence type="ECO:0000313" key="2">
    <source>
        <dbReference type="EMBL" id="KAA1066034.1"/>
    </source>
</evidence>
<organism evidence="3 5">
    <name type="scientific">Puccinia graminis f. sp. tritici</name>
    <dbReference type="NCBI Taxonomy" id="56615"/>
    <lineage>
        <taxon>Eukaryota</taxon>
        <taxon>Fungi</taxon>
        <taxon>Dikarya</taxon>
        <taxon>Basidiomycota</taxon>
        <taxon>Pucciniomycotina</taxon>
        <taxon>Pucciniomycetes</taxon>
        <taxon>Pucciniales</taxon>
        <taxon>Pucciniaceae</taxon>
        <taxon>Puccinia</taxon>
    </lineage>
</organism>
<dbReference type="Proteomes" id="UP000324748">
    <property type="component" value="Unassembled WGS sequence"/>
</dbReference>
<feature type="compositionally biased region" description="Polar residues" evidence="1">
    <location>
        <begin position="258"/>
        <end position="274"/>
    </location>
</feature>
<dbReference type="EMBL" id="VDEP01000110">
    <property type="protein sequence ID" value="KAA1130327.1"/>
    <property type="molecule type" value="Genomic_DNA"/>
</dbReference>
<evidence type="ECO:0000313" key="5">
    <source>
        <dbReference type="Proteomes" id="UP000325313"/>
    </source>
</evidence>
<gene>
    <name evidence="2" type="ORF">PGT21_018963</name>
    <name evidence="3" type="ORF">PGTUg99_016770</name>
</gene>
<keyword evidence="4" id="KW-1185">Reference proteome</keyword>
<reference evidence="4 5" key="1">
    <citation type="submission" date="2019-05" db="EMBL/GenBank/DDBJ databases">
        <title>Emergence of the Ug99 lineage of the wheat stem rust pathogen through somatic hybridization.</title>
        <authorList>
            <person name="Li F."/>
            <person name="Upadhyaya N.M."/>
            <person name="Sperschneider J."/>
            <person name="Matny O."/>
            <person name="Nguyen-Phuc H."/>
            <person name="Mago R."/>
            <person name="Raley C."/>
            <person name="Miller M.E."/>
            <person name="Silverstein K.A.T."/>
            <person name="Henningsen E."/>
            <person name="Hirsch C.D."/>
            <person name="Visser B."/>
            <person name="Pretorius Z.A."/>
            <person name="Steffenson B.J."/>
            <person name="Schwessinger B."/>
            <person name="Dodds P.N."/>
            <person name="Figueroa M."/>
        </authorList>
    </citation>
    <scope>NUCLEOTIDE SEQUENCE [LARGE SCALE GENOMIC DNA]</scope>
    <source>
        <strain evidence="2">21-0</strain>
        <strain evidence="3 5">Ug99</strain>
    </source>
</reference>